<dbReference type="RefSeq" id="WP_216128984.1">
    <property type="nucleotide sequence ID" value="NZ_CP064782.1"/>
</dbReference>
<evidence type="ECO:0000313" key="6">
    <source>
        <dbReference type="Proteomes" id="UP000683428"/>
    </source>
</evidence>
<name>A0A975XU56_9RHOO</name>
<proteinExistence type="inferred from homology"/>
<evidence type="ECO:0000259" key="4">
    <source>
        <dbReference type="PROSITE" id="PS51352"/>
    </source>
</evidence>
<dbReference type="CDD" id="cd02968">
    <property type="entry name" value="SCO"/>
    <property type="match status" value="1"/>
</dbReference>
<dbReference type="Proteomes" id="UP000683428">
    <property type="component" value="Chromosome"/>
</dbReference>
<dbReference type="PANTHER" id="PTHR12151">
    <property type="entry name" value="ELECTRON TRANSPORT PROTIN SCO1/SENC FAMILY MEMBER"/>
    <property type="match status" value="1"/>
</dbReference>
<dbReference type="InterPro" id="IPR013766">
    <property type="entry name" value="Thioredoxin_domain"/>
</dbReference>
<dbReference type="GO" id="GO:0046872">
    <property type="term" value="F:metal ion binding"/>
    <property type="evidence" value="ECO:0007669"/>
    <property type="project" value="UniProtKB-KW"/>
</dbReference>
<dbReference type="Pfam" id="PF02630">
    <property type="entry name" value="SCO1-SenC"/>
    <property type="match status" value="1"/>
</dbReference>
<dbReference type="KEGG" id="aiq:Azoinq_11395"/>
<keyword evidence="2" id="KW-0479">Metal-binding</keyword>
<dbReference type="FunFam" id="3.40.30.10:FF:000013">
    <property type="entry name" value="Blast:Protein SCO1 homolog, mitochondrial"/>
    <property type="match status" value="1"/>
</dbReference>
<dbReference type="PROSITE" id="PS51352">
    <property type="entry name" value="THIOREDOXIN_2"/>
    <property type="match status" value="1"/>
</dbReference>
<evidence type="ECO:0000256" key="1">
    <source>
        <dbReference type="ARBA" id="ARBA00010996"/>
    </source>
</evidence>
<feature type="binding site" evidence="2">
    <location>
        <position position="71"/>
    </location>
    <ligand>
        <name>Cu cation</name>
        <dbReference type="ChEBI" id="CHEBI:23378"/>
    </ligand>
</feature>
<protein>
    <submittedName>
        <fullName evidence="5">SCO family protein</fullName>
    </submittedName>
</protein>
<gene>
    <name evidence="5" type="ORF">Azoinq_11395</name>
</gene>
<feature type="binding site" evidence="2">
    <location>
        <position position="161"/>
    </location>
    <ligand>
        <name>Cu cation</name>
        <dbReference type="ChEBI" id="CHEBI:23378"/>
    </ligand>
</feature>
<keyword evidence="6" id="KW-1185">Reference proteome</keyword>
<keyword evidence="2" id="KW-0186">Copper</keyword>
<evidence type="ECO:0000313" key="5">
    <source>
        <dbReference type="EMBL" id="QWT48453.1"/>
    </source>
</evidence>
<sequence length="197" mass="20743">MTRPRLILLLIVVLALLVGLGAWLGHRSGSGLSLAAPPRGGDFTLLSAQGPVSTQAFRGKVVVVYFGYTYCPDICPTSLATLGAALGQLSPAELAQVQPLFVSVDPQRDTPARLKEYAAFFHPKLIGLTGSPQTLAAAAKAYGASYSFQPADAQGNYVVDHSAFTYLVDTQGRLADTLPHGASPEDTAAAIRRLLPH</sequence>
<dbReference type="EMBL" id="CP064782">
    <property type="protein sequence ID" value="QWT48453.1"/>
    <property type="molecule type" value="Genomic_DNA"/>
</dbReference>
<comment type="similarity">
    <text evidence="1">Belongs to the SCO1/2 family.</text>
</comment>
<dbReference type="PANTHER" id="PTHR12151:SF25">
    <property type="entry name" value="LINALOOL DEHYDRATASE_ISOMERASE DOMAIN-CONTAINING PROTEIN"/>
    <property type="match status" value="1"/>
</dbReference>
<keyword evidence="3" id="KW-1015">Disulfide bond</keyword>
<feature type="domain" description="Thioredoxin" evidence="4">
    <location>
        <begin position="34"/>
        <end position="196"/>
    </location>
</feature>
<evidence type="ECO:0000256" key="2">
    <source>
        <dbReference type="PIRSR" id="PIRSR603782-1"/>
    </source>
</evidence>
<reference evidence="5" key="1">
    <citation type="submission" date="2020-11" db="EMBL/GenBank/DDBJ databases">
        <title>Azospira inquinata sp. nov.</title>
        <authorList>
            <person name="Moe W.M."/>
            <person name="Mikes M.C."/>
        </authorList>
    </citation>
    <scope>NUCLEOTIDE SEQUENCE</scope>
    <source>
        <strain evidence="5">Azo-3</strain>
    </source>
</reference>
<organism evidence="5 6">
    <name type="scientific">Azospira inquinata</name>
    <dbReference type="NCBI Taxonomy" id="2785627"/>
    <lineage>
        <taxon>Bacteria</taxon>
        <taxon>Pseudomonadati</taxon>
        <taxon>Pseudomonadota</taxon>
        <taxon>Betaproteobacteria</taxon>
        <taxon>Rhodocyclales</taxon>
        <taxon>Rhodocyclaceae</taxon>
        <taxon>Azospira</taxon>
    </lineage>
</organism>
<feature type="disulfide bond" description="Redox-active" evidence="3">
    <location>
        <begin position="71"/>
        <end position="75"/>
    </location>
</feature>
<dbReference type="AlphaFoldDB" id="A0A975XU56"/>
<dbReference type="InterPro" id="IPR003782">
    <property type="entry name" value="SCO1/SenC"/>
</dbReference>
<accession>A0A975XU56</accession>
<feature type="binding site" evidence="2">
    <location>
        <position position="75"/>
    </location>
    <ligand>
        <name>Cu cation</name>
        <dbReference type="ChEBI" id="CHEBI:23378"/>
    </ligand>
</feature>
<evidence type="ECO:0000256" key="3">
    <source>
        <dbReference type="PIRSR" id="PIRSR603782-2"/>
    </source>
</evidence>